<gene>
    <name evidence="8" type="ORF">DMC30DRAFT_376665</name>
</gene>
<evidence type="ECO:0000256" key="6">
    <source>
        <dbReference type="ARBA" id="ARBA00023242"/>
    </source>
</evidence>
<dbReference type="GO" id="GO:0000973">
    <property type="term" value="P:post-transcriptional tethering of RNA polymerase II gene DNA at nuclear periphery"/>
    <property type="evidence" value="ECO:0007669"/>
    <property type="project" value="TreeGrafter"/>
</dbReference>
<dbReference type="PANTHER" id="PTHR13003:SF2">
    <property type="entry name" value="NUCLEAR PORE COMPLEX PROTEIN NUP107"/>
    <property type="match status" value="1"/>
</dbReference>
<keyword evidence="7" id="KW-0472">Membrane</keyword>
<dbReference type="Proteomes" id="UP000311382">
    <property type="component" value="Unassembled WGS sequence"/>
</dbReference>
<dbReference type="GO" id="GO:0006406">
    <property type="term" value="P:mRNA export from nucleus"/>
    <property type="evidence" value="ECO:0007669"/>
    <property type="project" value="TreeGrafter"/>
</dbReference>
<dbReference type="OrthoDB" id="3098at2759"/>
<dbReference type="PANTHER" id="PTHR13003">
    <property type="entry name" value="NUP107-RELATED"/>
    <property type="match status" value="1"/>
</dbReference>
<keyword evidence="9" id="KW-1185">Reference proteome</keyword>
<organism evidence="8 9">
    <name type="scientific">Rhodotorula diobovata</name>
    <dbReference type="NCBI Taxonomy" id="5288"/>
    <lineage>
        <taxon>Eukaryota</taxon>
        <taxon>Fungi</taxon>
        <taxon>Dikarya</taxon>
        <taxon>Basidiomycota</taxon>
        <taxon>Pucciniomycotina</taxon>
        <taxon>Microbotryomycetes</taxon>
        <taxon>Sporidiobolales</taxon>
        <taxon>Sporidiobolaceae</taxon>
        <taxon>Rhodotorula</taxon>
    </lineage>
</organism>
<dbReference type="GO" id="GO:0017056">
    <property type="term" value="F:structural constituent of nuclear pore"/>
    <property type="evidence" value="ECO:0007669"/>
    <property type="project" value="UniProtKB-UniRule"/>
</dbReference>
<evidence type="ECO:0000313" key="9">
    <source>
        <dbReference type="Proteomes" id="UP000311382"/>
    </source>
</evidence>
<comment type="function">
    <text evidence="7">Functions as a component of the nuclear pore complex (NPC).</text>
</comment>
<evidence type="ECO:0000256" key="5">
    <source>
        <dbReference type="ARBA" id="ARBA00023132"/>
    </source>
</evidence>
<sequence length="809" mass="89632">MNDIYAAFSEQLQRAQQGQVDLLDEDDGLLSRWAQLCDAQLQTYSSDLDTEAVETWTLERNTWTLVQALYTERLNDAPAVPSSSKNPYTPPQTVAQRLIEGDKALMELSAIRDWLHANPSSLNPAEIRRGYLPFTKNRLKQLRRTGAPPPKGLVTSLDPDALVRARAGDDGARLESDDAAYERALLRSLYEYVRAGELDLAIDMCRQSDQSWRAASLSGGKLWLDPVLAPDGDEDDEADGFADVAMDGAERVKRVQGNANRRLWKTMCRKLAATSTLDPYERALYGALSGDVASVLPVCETWEDVVWVHLNALFEAHVEAGLASSPSGRYFQRGTVAPLDPKAPLDPEDPLVGAAAQGKPVRQALEDVFEQLVRSDRAELATAAKNPFHVSQAYLIVDKVGRLLETFVERLEAAATETEPETLAHLLRFFSHLILVLRLLEQPLPAYAANRILEAYVQVLEAHNQDENLIAFYASNLEQQSAVESYARFLLTFGPDSDLTSRHVALRKSREHGLSLAAIARRTVELVLSSALADLPPTVGPARAIEAFRRVDRGQMELVRSLEWLTAEKETYEDAVKEANALARWFLSTDAPHAARELLRRLPTDLLSSLAASPAGTSPAVQLDIREHLDYVALFNCLEMQARWAEAWARRPAASAPKLEIAQFKDGIAALVDDFYKGTFELLEGEWLKLDGLDATVDAAASRRHAELARIRRLVVPDLVFRLHHALFETRTLIPLNLARALSLPNLVADERHELYREFVPLPREAEAEAGARARSALSMEAYLEEVRVAALASLEVGMGPVGVDKAGR</sequence>
<evidence type="ECO:0000256" key="2">
    <source>
        <dbReference type="ARBA" id="ARBA00022816"/>
    </source>
</evidence>
<protein>
    <recommendedName>
        <fullName evidence="7">Nuclear pore complex protein</fullName>
    </recommendedName>
</protein>
<evidence type="ECO:0000256" key="1">
    <source>
        <dbReference type="ARBA" id="ARBA00022448"/>
    </source>
</evidence>
<keyword evidence="4 7" id="KW-0811">Translocation</keyword>
<keyword evidence="3" id="KW-0653">Protein transport</keyword>
<dbReference type="Gene3D" id="1.10.3450.20">
    <property type="match status" value="1"/>
</dbReference>
<dbReference type="GO" id="GO:0006606">
    <property type="term" value="P:protein import into nucleus"/>
    <property type="evidence" value="ECO:0007669"/>
    <property type="project" value="TreeGrafter"/>
</dbReference>
<dbReference type="EMBL" id="SOZI01000054">
    <property type="protein sequence ID" value="TNY20946.1"/>
    <property type="molecule type" value="Genomic_DNA"/>
</dbReference>
<keyword evidence="5 7" id="KW-0906">Nuclear pore complex</keyword>
<evidence type="ECO:0000256" key="4">
    <source>
        <dbReference type="ARBA" id="ARBA00023010"/>
    </source>
</evidence>
<name>A0A5C5FXB9_9BASI</name>
<comment type="subunit">
    <text evidence="7">Part of the nuclear pore complex (NPC).</text>
</comment>
<proteinExistence type="inferred from homology"/>
<keyword evidence="2" id="KW-0509">mRNA transport</keyword>
<evidence type="ECO:0000313" key="8">
    <source>
        <dbReference type="EMBL" id="TNY20946.1"/>
    </source>
</evidence>
<reference evidence="8 9" key="1">
    <citation type="submission" date="2019-03" db="EMBL/GenBank/DDBJ databases">
        <title>Rhodosporidium diobovatum UCD-FST 08-225 genome sequencing, assembly, and annotation.</title>
        <authorList>
            <person name="Fakankun I.U."/>
            <person name="Fristensky B."/>
            <person name="Levin D.B."/>
        </authorList>
    </citation>
    <scope>NUCLEOTIDE SEQUENCE [LARGE SCALE GENOMIC DNA]</scope>
    <source>
        <strain evidence="8 9">UCD-FST 08-225</strain>
    </source>
</reference>
<dbReference type="GO" id="GO:0031080">
    <property type="term" value="C:nuclear pore outer ring"/>
    <property type="evidence" value="ECO:0007669"/>
    <property type="project" value="TreeGrafter"/>
</dbReference>
<evidence type="ECO:0000256" key="7">
    <source>
        <dbReference type="RuleBase" id="RU365072"/>
    </source>
</evidence>
<comment type="caution">
    <text evidence="8">The sequence shown here is derived from an EMBL/GenBank/DDBJ whole genome shotgun (WGS) entry which is preliminary data.</text>
</comment>
<dbReference type="Gene3D" id="1.20.190.50">
    <property type="match status" value="1"/>
</dbReference>
<comment type="similarity">
    <text evidence="7">Belongs to the nucleoporin Nup84/Nup107 family.</text>
</comment>
<accession>A0A5C5FXB9</accession>
<dbReference type="AlphaFoldDB" id="A0A5C5FXB9"/>
<keyword evidence="1 7" id="KW-0813">Transport</keyword>
<dbReference type="InterPro" id="IPR007252">
    <property type="entry name" value="Nup84/Nup107"/>
</dbReference>
<keyword evidence="6 7" id="KW-0539">Nucleus</keyword>
<dbReference type="STRING" id="5288.A0A5C5FXB9"/>
<dbReference type="Pfam" id="PF04121">
    <property type="entry name" value="Nup84_Nup100"/>
    <property type="match status" value="1"/>
</dbReference>
<comment type="subcellular location">
    <subcellularLocation>
        <location evidence="7">Nucleus</location>
        <location evidence="7">Nuclear pore complex</location>
    </subcellularLocation>
    <subcellularLocation>
        <location evidence="7">Nucleus membrane</location>
    </subcellularLocation>
</comment>
<dbReference type="GO" id="GO:0031965">
    <property type="term" value="C:nuclear membrane"/>
    <property type="evidence" value="ECO:0007669"/>
    <property type="project" value="UniProtKB-SubCell"/>
</dbReference>
<evidence type="ECO:0000256" key="3">
    <source>
        <dbReference type="ARBA" id="ARBA00022927"/>
    </source>
</evidence>